<dbReference type="FunFam" id="3.40.50.300:FF:000475">
    <property type="entry name" value="GTP-binding protein Rhes"/>
    <property type="match status" value="1"/>
</dbReference>
<feature type="compositionally biased region" description="Basic residues" evidence="10">
    <location>
        <begin position="255"/>
        <end position="266"/>
    </location>
</feature>
<dbReference type="InterPro" id="IPR027417">
    <property type="entry name" value="P-loop_NTPase"/>
</dbReference>
<dbReference type="InterPro" id="IPR052236">
    <property type="entry name" value="Small_GTPase_RasD"/>
</dbReference>
<gene>
    <name evidence="12 13 14" type="primary">LOC106155856</name>
</gene>
<dbReference type="RefSeq" id="XP_013386328.1">
    <property type="nucleotide sequence ID" value="XM_013530874.1"/>
</dbReference>
<evidence type="ECO:0000256" key="8">
    <source>
        <dbReference type="ARBA" id="ARBA00023289"/>
    </source>
</evidence>
<evidence type="ECO:0000256" key="4">
    <source>
        <dbReference type="ARBA" id="ARBA00022741"/>
    </source>
</evidence>
<dbReference type="NCBIfam" id="TIGR00231">
    <property type="entry name" value="small_GTP"/>
    <property type="match status" value="1"/>
</dbReference>
<organism evidence="11 13">
    <name type="scientific">Lingula anatina</name>
    <name type="common">Brachiopod</name>
    <name type="synonym">Lingula unguis</name>
    <dbReference type="NCBI Taxonomy" id="7574"/>
    <lineage>
        <taxon>Eukaryota</taxon>
        <taxon>Metazoa</taxon>
        <taxon>Spiralia</taxon>
        <taxon>Lophotrochozoa</taxon>
        <taxon>Brachiopoda</taxon>
        <taxon>Linguliformea</taxon>
        <taxon>Lingulata</taxon>
        <taxon>Lingulida</taxon>
        <taxon>Linguloidea</taxon>
        <taxon>Lingulidae</taxon>
        <taxon>Lingula</taxon>
    </lineage>
</organism>
<comment type="similarity">
    <text evidence="9">Belongs to the small GTPase superfamily. RasD family.</text>
</comment>
<dbReference type="RefSeq" id="XP_013386329.1">
    <property type="nucleotide sequence ID" value="XM_013530875.1"/>
</dbReference>
<evidence type="ECO:0000256" key="9">
    <source>
        <dbReference type="ARBA" id="ARBA00038061"/>
    </source>
</evidence>
<evidence type="ECO:0000256" key="7">
    <source>
        <dbReference type="ARBA" id="ARBA00023288"/>
    </source>
</evidence>
<evidence type="ECO:0000256" key="1">
    <source>
        <dbReference type="ARBA" id="ARBA00004193"/>
    </source>
</evidence>
<dbReference type="GeneID" id="106155856"/>
<dbReference type="SMART" id="SM00173">
    <property type="entry name" value="RAS"/>
    <property type="match status" value="1"/>
</dbReference>
<dbReference type="InterPro" id="IPR005225">
    <property type="entry name" value="Small_GTP-bd"/>
</dbReference>
<dbReference type="Proteomes" id="UP000085678">
    <property type="component" value="Unplaced"/>
</dbReference>
<dbReference type="PANTHER" id="PTHR46149:SF7">
    <property type="entry name" value="GTP-BINDING PROTEIN DI-RAS2"/>
    <property type="match status" value="1"/>
</dbReference>
<evidence type="ECO:0000313" key="11">
    <source>
        <dbReference type="Proteomes" id="UP000085678"/>
    </source>
</evidence>
<comment type="subcellular location">
    <subcellularLocation>
        <location evidence="1">Cell membrane</location>
        <topology evidence="1">Lipid-anchor</topology>
    </subcellularLocation>
</comment>
<dbReference type="GO" id="GO:0003924">
    <property type="term" value="F:GTPase activity"/>
    <property type="evidence" value="ECO:0007669"/>
    <property type="project" value="InterPro"/>
</dbReference>
<keyword evidence="3" id="KW-0488">Methylation</keyword>
<feature type="region of interest" description="Disordered" evidence="10">
    <location>
        <begin position="193"/>
        <end position="279"/>
    </location>
</feature>
<evidence type="ECO:0000313" key="12">
    <source>
        <dbReference type="RefSeq" id="XP_013386328.1"/>
    </source>
</evidence>
<dbReference type="OMA" id="LIVREAW"/>
<keyword evidence="6" id="KW-0472">Membrane</keyword>
<dbReference type="SUPFAM" id="SSF52540">
    <property type="entry name" value="P-loop containing nucleoside triphosphate hydrolases"/>
    <property type="match status" value="1"/>
</dbReference>
<dbReference type="InterPro" id="IPR001806">
    <property type="entry name" value="Small_GTPase"/>
</dbReference>
<reference evidence="12 13" key="1">
    <citation type="submission" date="2025-04" db="UniProtKB">
        <authorList>
            <consortium name="RefSeq"/>
        </authorList>
    </citation>
    <scope>IDENTIFICATION</scope>
    <source>
        <tissue evidence="12 13">Gonads</tissue>
    </source>
</reference>
<evidence type="ECO:0000256" key="3">
    <source>
        <dbReference type="ARBA" id="ARBA00022481"/>
    </source>
</evidence>
<keyword evidence="8" id="KW-0636">Prenylation</keyword>
<evidence type="ECO:0000256" key="6">
    <source>
        <dbReference type="ARBA" id="ARBA00023136"/>
    </source>
</evidence>
<dbReference type="RefSeq" id="XP_023930811.1">
    <property type="nucleotide sequence ID" value="XM_024075043.1"/>
</dbReference>
<sequence>MGEFENRHRLVVLGSGRVGKTSIIKRFMKHSYTEKYKETVEDLYCKEYDINGARIKVDILDTAGNFAFPAMRRLSISTAHAFLLVYAYNDHASFEEVKTLWEQIKEQRHNFQDIPICITGSKNDIPENERQVGEEEVQEWVDREALLNYHVSVSAKEDIGILDIFQKLIDQAKIPEAQHLDFMLKQRRASANVELEKEAVPPKDTSQSPSLLAPPSTGEKGKGRRRSVFNLPTFSPSNNDEEQTEISDKFTRSRSLVRRGSKPKNKQSKDPRKNDCVIC</sequence>
<dbReference type="KEGG" id="lak:106155856"/>
<dbReference type="Pfam" id="PF00071">
    <property type="entry name" value="Ras"/>
    <property type="match status" value="1"/>
</dbReference>
<dbReference type="AlphaFoldDB" id="A0A1S3HMP5"/>
<dbReference type="SMART" id="SM00174">
    <property type="entry name" value="RHO"/>
    <property type="match status" value="1"/>
</dbReference>
<evidence type="ECO:0000313" key="14">
    <source>
        <dbReference type="RefSeq" id="XP_023930811.1"/>
    </source>
</evidence>
<dbReference type="GO" id="GO:0005525">
    <property type="term" value="F:GTP binding"/>
    <property type="evidence" value="ECO:0007669"/>
    <property type="project" value="UniProtKB-KW"/>
</dbReference>
<evidence type="ECO:0000313" key="13">
    <source>
        <dbReference type="RefSeq" id="XP_013386329.1"/>
    </source>
</evidence>
<dbReference type="STRING" id="7574.A0A1S3HMP5"/>
<keyword evidence="4" id="KW-0547">Nucleotide-binding</keyword>
<evidence type="ECO:0000256" key="2">
    <source>
        <dbReference type="ARBA" id="ARBA00022475"/>
    </source>
</evidence>
<dbReference type="SMART" id="SM00175">
    <property type="entry name" value="RAB"/>
    <property type="match status" value="1"/>
</dbReference>
<dbReference type="Gene3D" id="3.40.50.300">
    <property type="entry name" value="P-loop containing nucleotide triphosphate hydrolases"/>
    <property type="match status" value="1"/>
</dbReference>
<feature type="compositionally biased region" description="Basic and acidic residues" evidence="10">
    <location>
        <begin position="267"/>
        <end position="279"/>
    </location>
</feature>
<dbReference type="PANTHER" id="PTHR46149">
    <property type="entry name" value="MIP08469P"/>
    <property type="match status" value="1"/>
</dbReference>
<keyword evidence="2" id="KW-1003">Cell membrane</keyword>
<dbReference type="PROSITE" id="PS51421">
    <property type="entry name" value="RAS"/>
    <property type="match status" value="1"/>
</dbReference>
<protein>
    <submittedName>
        <fullName evidence="12 13">GTP-binding protein Rhes</fullName>
    </submittedName>
</protein>
<dbReference type="PRINTS" id="PR00449">
    <property type="entry name" value="RASTRNSFRMNG"/>
</dbReference>
<accession>A0A1S3HMP5</accession>
<dbReference type="PROSITE" id="PS51419">
    <property type="entry name" value="RAB"/>
    <property type="match status" value="1"/>
</dbReference>
<dbReference type="GO" id="GO:0005886">
    <property type="term" value="C:plasma membrane"/>
    <property type="evidence" value="ECO:0007669"/>
    <property type="project" value="UniProtKB-SubCell"/>
</dbReference>
<proteinExistence type="inferred from homology"/>
<keyword evidence="11" id="KW-1185">Reference proteome</keyword>
<keyword evidence="7" id="KW-0449">Lipoprotein</keyword>
<evidence type="ECO:0000256" key="10">
    <source>
        <dbReference type="SAM" id="MobiDB-lite"/>
    </source>
</evidence>
<keyword evidence="5" id="KW-0342">GTP-binding</keyword>
<evidence type="ECO:0000256" key="5">
    <source>
        <dbReference type="ARBA" id="ARBA00023134"/>
    </source>
</evidence>
<name>A0A1S3HMP5_LINAN</name>
<dbReference type="OrthoDB" id="265044at2759"/>